<keyword evidence="4" id="KW-1185">Reference proteome</keyword>
<feature type="transmembrane region" description="Helical" evidence="1">
    <location>
        <begin position="166"/>
        <end position="184"/>
    </location>
</feature>
<reference evidence="3" key="1">
    <citation type="submission" date="2021-12" db="EMBL/GenBank/DDBJ databases">
        <authorList>
            <person name="Ulrich A."/>
        </authorList>
    </citation>
    <scope>NUCLEOTIDE SEQUENCE</scope>
    <source>
        <strain evidence="3">A1P009</strain>
    </source>
</reference>
<feature type="transmembrane region" description="Helical" evidence="1">
    <location>
        <begin position="58"/>
        <end position="78"/>
    </location>
</feature>
<reference evidence="3" key="2">
    <citation type="journal article" date="2022" name="Syst. Appl. Microbiol.">
        <title>Physiological and genomic characterisation of Luteimonas fraxinea sp. nov., a bacterial species associated with trees tolerant to ash dieback.</title>
        <authorList>
            <person name="Ulrich K."/>
            <person name="Becker R."/>
            <person name="Behrendt U."/>
            <person name="Kube M."/>
            <person name="Schneck V."/>
            <person name="Ulrich A."/>
        </authorList>
    </citation>
    <scope>NUCLEOTIDE SEQUENCE</scope>
    <source>
        <strain evidence="3">A1P009</strain>
    </source>
</reference>
<dbReference type="RefSeq" id="WP_232137461.1">
    <property type="nucleotide sequence ID" value="NZ_CP089507.1"/>
</dbReference>
<comment type="caution">
    <text evidence="3">The sequence shown here is derived from an EMBL/GenBank/DDBJ whole genome shotgun (WGS) entry which is preliminary data.</text>
</comment>
<feature type="domain" description="Inositolphosphotransferase Aur1/Ipt1" evidence="2">
    <location>
        <begin position="63"/>
        <end position="202"/>
    </location>
</feature>
<protein>
    <submittedName>
        <fullName evidence="3">Phosphatase PAP2 family protein</fullName>
    </submittedName>
</protein>
<evidence type="ECO:0000259" key="2">
    <source>
        <dbReference type="Pfam" id="PF14378"/>
    </source>
</evidence>
<feature type="transmembrane region" description="Helical" evidence="1">
    <location>
        <begin position="190"/>
        <end position="209"/>
    </location>
</feature>
<organism evidence="3 4">
    <name type="scientific">Luteimonas fraxinea</name>
    <dbReference type="NCBI Taxonomy" id="2901869"/>
    <lineage>
        <taxon>Bacteria</taxon>
        <taxon>Pseudomonadati</taxon>
        <taxon>Pseudomonadota</taxon>
        <taxon>Gammaproteobacteria</taxon>
        <taxon>Lysobacterales</taxon>
        <taxon>Lysobacteraceae</taxon>
        <taxon>Luteimonas</taxon>
    </lineage>
</organism>
<name>A0ABS8UH85_9GAMM</name>
<accession>A0ABS8UH85</accession>
<dbReference type="EMBL" id="JAJQKU010000005">
    <property type="protein sequence ID" value="MCD9098207.1"/>
    <property type="molecule type" value="Genomic_DNA"/>
</dbReference>
<dbReference type="Proteomes" id="UP001430360">
    <property type="component" value="Unassembled WGS sequence"/>
</dbReference>
<evidence type="ECO:0000313" key="4">
    <source>
        <dbReference type="Proteomes" id="UP001430360"/>
    </source>
</evidence>
<dbReference type="InterPro" id="IPR026841">
    <property type="entry name" value="Aur1/Ipt1"/>
</dbReference>
<keyword evidence="1" id="KW-0812">Transmembrane</keyword>
<gene>
    <name evidence="3" type="ORF">LTT95_14790</name>
</gene>
<evidence type="ECO:0000256" key="1">
    <source>
        <dbReference type="SAM" id="Phobius"/>
    </source>
</evidence>
<proteinExistence type="predicted"/>
<keyword evidence="1" id="KW-1133">Transmembrane helix</keyword>
<evidence type="ECO:0000313" key="3">
    <source>
        <dbReference type="EMBL" id="MCD9098207.1"/>
    </source>
</evidence>
<sequence>MPPTPDAAHDLHPWREALMWACGLGTYFVVGYSLTNQWAAAQPAPHSLHGSWDARVPFLGWTIWPYLSLNLLYPCAFFAFEHVRALRVHAARIALVQTICFLVFRLWPTAAVRDAPDVSGVSGALFEQLRAFEQPVNMAPSLHAAVLVLVWRAGSVALRPHRAARMLWHAWCALILLSTLTTWQHDIADAVAGTLLGALALWIVPMRAAR</sequence>
<keyword evidence="1" id="KW-0472">Membrane</keyword>
<dbReference type="Pfam" id="PF14378">
    <property type="entry name" value="PAP2_3"/>
    <property type="match status" value="1"/>
</dbReference>